<keyword evidence="4" id="KW-1185">Reference proteome</keyword>
<evidence type="ECO:0008006" key="5">
    <source>
        <dbReference type="Google" id="ProtNLM"/>
    </source>
</evidence>
<organism evidence="3 4">
    <name type="scientific">Pseudotamlana carrageenivorans</name>
    <dbReference type="NCBI Taxonomy" id="2069432"/>
    <lineage>
        <taxon>Bacteria</taxon>
        <taxon>Pseudomonadati</taxon>
        <taxon>Bacteroidota</taxon>
        <taxon>Flavobacteriia</taxon>
        <taxon>Flavobacteriales</taxon>
        <taxon>Flavobacteriaceae</taxon>
        <taxon>Pseudotamlana</taxon>
    </lineage>
</organism>
<sequence length="507" mass="56211">MKKKLKNLLKLGILALGISLFLTNCSKESISEQELNLGNNHYERNSESVSLQEAIDYFNIHSSKPTNTRAKSTSALILNPDWNTLNQQPLPTTSALLTNVNTDVNRKGNFNSELFFIKINDTIKNVIYTIYKDSIDTNGNLINARFFINELNGDYIDGYKVENGNVIKRFIFNIANSSTNSSLYSKARAETDPENCWNTDNLPDGDHTFDTVYITGTGGGPMGSWGGFTGSSRGSFSTTGGYSNSEGSSGGGSNGTAGGSYSNIEPQLTARELKELAGAIVVDPPAPYDVDDKIDASQLTGKAKCVYDKMVDNNNNINWILINFIDGDKPSQFNLIFKMSTELGNNTNASTATPAQSGIHDTFVISINQNRAENINTSLTIARTLLHEGIHARLWEFYYRNGPGVSNIDFPGIYDFMRTYDKNWDHEQMAAHYRKTIATGLKQFDNGQHSDAYYNALAWEGLSKYKDANGNHELIYSEAWDKLSPTEQHEILNIISNEKQNGSKECD</sequence>
<dbReference type="RefSeq" id="WP_102994853.1">
    <property type="nucleotide sequence ID" value="NZ_CP025938.1"/>
</dbReference>
<dbReference type="Proteomes" id="UP000236592">
    <property type="component" value="Chromosome"/>
</dbReference>
<accession>A0A2I7SFU9</accession>
<proteinExistence type="predicted"/>
<dbReference type="AlphaFoldDB" id="A0A2I7SFU9"/>
<feature type="compositionally biased region" description="Gly residues" evidence="1">
    <location>
        <begin position="248"/>
        <end position="258"/>
    </location>
</feature>
<evidence type="ECO:0000256" key="2">
    <source>
        <dbReference type="SAM" id="SignalP"/>
    </source>
</evidence>
<dbReference type="OrthoDB" id="1450227at2"/>
<feature type="signal peptide" evidence="2">
    <location>
        <begin position="1"/>
        <end position="26"/>
    </location>
</feature>
<dbReference type="EMBL" id="CP025938">
    <property type="protein sequence ID" value="AUS04778.1"/>
    <property type="molecule type" value="Genomic_DNA"/>
</dbReference>
<feature type="region of interest" description="Disordered" evidence="1">
    <location>
        <begin position="236"/>
        <end position="263"/>
    </location>
</feature>
<dbReference type="KEGG" id="taj:C1A40_04490"/>
<name>A0A2I7SFU9_9FLAO</name>
<evidence type="ECO:0000313" key="3">
    <source>
        <dbReference type="EMBL" id="AUS04778.1"/>
    </source>
</evidence>
<feature type="chain" id="PRO_5014389777" description="Secretion protein" evidence="2">
    <location>
        <begin position="27"/>
        <end position="507"/>
    </location>
</feature>
<feature type="compositionally biased region" description="Low complexity" evidence="1">
    <location>
        <begin position="236"/>
        <end position="247"/>
    </location>
</feature>
<keyword evidence="2" id="KW-0732">Signal</keyword>
<gene>
    <name evidence="3" type="ORF">C1A40_04490</name>
</gene>
<reference evidence="4" key="1">
    <citation type="submission" date="2018-01" db="EMBL/GenBank/DDBJ databases">
        <title>Complete genome of Tamlana sp. UJ94.</title>
        <authorList>
            <person name="Jung J."/>
            <person name="Chung D."/>
            <person name="Bae S.S."/>
            <person name="Baek K."/>
        </authorList>
    </citation>
    <scope>NUCLEOTIDE SEQUENCE [LARGE SCALE GENOMIC DNA]</scope>
    <source>
        <strain evidence="4">UJ94</strain>
    </source>
</reference>
<evidence type="ECO:0000256" key="1">
    <source>
        <dbReference type="SAM" id="MobiDB-lite"/>
    </source>
</evidence>
<protein>
    <recommendedName>
        <fullName evidence="5">Secretion protein</fullName>
    </recommendedName>
</protein>
<evidence type="ECO:0000313" key="4">
    <source>
        <dbReference type="Proteomes" id="UP000236592"/>
    </source>
</evidence>